<dbReference type="AlphaFoldDB" id="A0A7S1F4A1"/>
<feature type="transmembrane region" description="Helical" evidence="1">
    <location>
        <begin position="373"/>
        <end position="392"/>
    </location>
</feature>
<keyword evidence="1" id="KW-1133">Transmembrane helix</keyword>
<sequence>MFFLNRGEQMEEFEERSSQNESFVFRIGDPPEAAHASASFGAVQSGLPRCRGVTPPRNRVFKGYRCMFCKHFCGCRGCVHEQFRFGWDESTHFMLGVLRNLGCCRMLGEDARHHWCLQYNPIWWFLVLCSMLCLLPGLWFHTCFGQGGMVRSDELLIERITRIGLVYTFSGGFVLILALDIFVFAENRYETVHYEDRSCLLAILFDVFFLFGNWFLLCQMKRRDTVLMHSAVIGRITVAVALTVGFLFGALTPTGQEEMVRWAETFRDRKALPSEALAWTWIVRCLLTLLLLIASIGYAPILTVTYGSDEEASEGLWTMRVITTIGLFVASVQGAYFCNHEPEPWGILLQPVFALCVSCLVEWRFSRVTAKNLYAAALVFLPFTVVGTSFMACGPRLWSVLAGHQ</sequence>
<dbReference type="EMBL" id="HBFQ01023575">
    <property type="protein sequence ID" value="CAD8842231.1"/>
    <property type="molecule type" value="Transcribed_RNA"/>
</dbReference>
<keyword evidence="1" id="KW-0472">Membrane</keyword>
<organism evidence="2">
    <name type="scientific">Noctiluca scintillans</name>
    <name type="common">Sea sparkle</name>
    <name type="synonym">Red tide dinoflagellate</name>
    <dbReference type="NCBI Taxonomy" id="2966"/>
    <lineage>
        <taxon>Eukaryota</taxon>
        <taxon>Sar</taxon>
        <taxon>Alveolata</taxon>
        <taxon>Dinophyceae</taxon>
        <taxon>Noctilucales</taxon>
        <taxon>Noctilucaceae</taxon>
        <taxon>Noctiluca</taxon>
    </lineage>
</organism>
<name>A0A7S1F4A1_NOCSC</name>
<evidence type="ECO:0008006" key="3">
    <source>
        <dbReference type="Google" id="ProtNLM"/>
    </source>
</evidence>
<keyword evidence="1" id="KW-0812">Transmembrane</keyword>
<feature type="transmembrane region" description="Helical" evidence="1">
    <location>
        <begin position="122"/>
        <end position="144"/>
    </location>
</feature>
<feature type="transmembrane region" description="Helical" evidence="1">
    <location>
        <begin position="317"/>
        <end position="337"/>
    </location>
</feature>
<feature type="transmembrane region" description="Helical" evidence="1">
    <location>
        <begin position="165"/>
        <end position="185"/>
    </location>
</feature>
<feature type="transmembrane region" description="Helical" evidence="1">
    <location>
        <begin position="232"/>
        <end position="251"/>
    </location>
</feature>
<reference evidence="2" key="1">
    <citation type="submission" date="2021-01" db="EMBL/GenBank/DDBJ databases">
        <authorList>
            <person name="Corre E."/>
            <person name="Pelletier E."/>
            <person name="Niang G."/>
            <person name="Scheremetjew M."/>
            <person name="Finn R."/>
            <person name="Kale V."/>
            <person name="Holt S."/>
            <person name="Cochrane G."/>
            <person name="Meng A."/>
            <person name="Brown T."/>
            <person name="Cohen L."/>
        </authorList>
    </citation>
    <scope>NUCLEOTIDE SEQUENCE</scope>
</reference>
<evidence type="ECO:0000313" key="2">
    <source>
        <dbReference type="EMBL" id="CAD8842231.1"/>
    </source>
</evidence>
<proteinExistence type="predicted"/>
<protein>
    <recommendedName>
        <fullName evidence="3">Transmembrane protein</fullName>
    </recommendedName>
</protein>
<gene>
    <name evidence="2" type="ORF">NSCI0253_LOCUS16579</name>
</gene>
<accession>A0A7S1F4A1</accession>
<feature type="transmembrane region" description="Helical" evidence="1">
    <location>
        <begin position="281"/>
        <end position="305"/>
    </location>
</feature>
<feature type="transmembrane region" description="Helical" evidence="1">
    <location>
        <begin position="200"/>
        <end position="220"/>
    </location>
</feature>
<feature type="transmembrane region" description="Helical" evidence="1">
    <location>
        <begin position="343"/>
        <end position="361"/>
    </location>
</feature>
<evidence type="ECO:0000256" key="1">
    <source>
        <dbReference type="SAM" id="Phobius"/>
    </source>
</evidence>